<accession>A0A1J0GER5</accession>
<dbReference type="GO" id="GO:0022857">
    <property type="term" value="F:transmembrane transporter activity"/>
    <property type="evidence" value="ECO:0007669"/>
    <property type="project" value="UniProtKB-ARBA"/>
</dbReference>
<name>A0A1J0GER5_9CLOT</name>
<dbReference type="SMART" id="SM00382">
    <property type="entry name" value="AAA"/>
    <property type="match status" value="1"/>
</dbReference>
<dbReference type="GO" id="GO:0016887">
    <property type="term" value="F:ATP hydrolysis activity"/>
    <property type="evidence" value="ECO:0007669"/>
    <property type="project" value="InterPro"/>
</dbReference>
<evidence type="ECO:0000313" key="6">
    <source>
        <dbReference type="EMBL" id="APC39860.1"/>
    </source>
</evidence>
<proteinExistence type="inferred from homology"/>
<dbReference type="STRING" id="1552.A7L45_07145"/>
<dbReference type="RefSeq" id="WP_071612154.1">
    <property type="nucleotide sequence ID" value="NZ_CP015756.1"/>
</dbReference>
<keyword evidence="7" id="KW-1185">Reference proteome</keyword>
<gene>
    <name evidence="6" type="ORF">A7L45_07145</name>
</gene>
<dbReference type="InterPro" id="IPR003593">
    <property type="entry name" value="AAA+_ATPase"/>
</dbReference>
<dbReference type="SUPFAM" id="SSF52540">
    <property type="entry name" value="P-loop containing nucleoside triphosphate hydrolases"/>
    <property type="match status" value="1"/>
</dbReference>
<dbReference type="InterPro" id="IPR027417">
    <property type="entry name" value="P-loop_NTPase"/>
</dbReference>
<dbReference type="KEGG" id="ceu:A7L45_07145"/>
<dbReference type="PANTHER" id="PTHR42798:SF7">
    <property type="entry name" value="ALPHA-D-RIBOSE 1-METHYLPHOSPHONATE 5-TRIPHOSPHATE SYNTHASE SUBUNIT PHNL"/>
    <property type="match status" value="1"/>
</dbReference>
<dbReference type="EMBL" id="CP015756">
    <property type="protein sequence ID" value="APC39860.1"/>
    <property type="molecule type" value="Genomic_DNA"/>
</dbReference>
<dbReference type="Pfam" id="PF00005">
    <property type="entry name" value="ABC_tran"/>
    <property type="match status" value="1"/>
</dbReference>
<keyword evidence="3" id="KW-0547">Nucleotide-binding</keyword>
<evidence type="ECO:0000313" key="7">
    <source>
        <dbReference type="Proteomes" id="UP000182569"/>
    </source>
</evidence>
<evidence type="ECO:0000256" key="3">
    <source>
        <dbReference type="ARBA" id="ARBA00022741"/>
    </source>
</evidence>
<dbReference type="OrthoDB" id="9802264at2"/>
<reference evidence="7" key="1">
    <citation type="journal article" date="2016" name="Front. Microbiol.">
        <title>Complete Genome Sequence of Clostridium estertheticum DSM 8809, a Microbe Identified in Spoiled Vacuum Packed Beef.</title>
        <authorList>
            <person name="Yu Z."/>
            <person name="Gunn L."/>
            <person name="Brennan E."/>
            <person name="Reid R."/>
            <person name="Wall P.G."/>
            <person name="Gaora O.P."/>
            <person name="Hurley D."/>
            <person name="Bolton D."/>
            <person name="Fanning S."/>
        </authorList>
    </citation>
    <scope>NUCLEOTIDE SEQUENCE [LARGE SCALE GENOMIC DNA]</scope>
    <source>
        <strain evidence="7">DSM 8809</strain>
    </source>
</reference>
<dbReference type="Gene3D" id="3.40.50.300">
    <property type="entry name" value="P-loop containing nucleotide triphosphate hydrolases"/>
    <property type="match status" value="1"/>
</dbReference>
<evidence type="ECO:0000256" key="1">
    <source>
        <dbReference type="ARBA" id="ARBA00005417"/>
    </source>
</evidence>
<keyword evidence="4 6" id="KW-0067">ATP-binding</keyword>
<dbReference type="FunFam" id="3.40.50.300:FF:000032">
    <property type="entry name" value="Export ABC transporter ATP-binding protein"/>
    <property type="match status" value="1"/>
</dbReference>
<evidence type="ECO:0000259" key="5">
    <source>
        <dbReference type="PROSITE" id="PS50893"/>
    </source>
</evidence>
<dbReference type="PANTHER" id="PTHR42798">
    <property type="entry name" value="LIPOPROTEIN-RELEASING SYSTEM ATP-BINDING PROTEIN LOLD"/>
    <property type="match status" value="1"/>
</dbReference>
<feature type="domain" description="ABC transporter" evidence="5">
    <location>
        <begin position="5"/>
        <end position="244"/>
    </location>
</feature>
<dbReference type="InterPro" id="IPR003439">
    <property type="entry name" value="ABC_transporter-like_ATP-bd"/>
</dbReference>
<dbReference type="PROSITE" id="PS50893">
    <property type="entry name" value="ABC_TRANSPORTER_2"/>
    <property type="match status" value="1"/>
</dbReference>
<evidence type="ECO:0000256" key="4">
    <source>
        <dbReference type="ARBA" id="ARBA00022840"/>
    </source>
</evidence>
<evidence type="ECO:0000256" key="2">
    <source>
        <dbReference type="ARBA" id="ARBA00022448"/>
    </source>
</evidence>
<dbReference type="AlphaFoldDB" id="A0A1J0GER5"/>
<dbReference type="GO" id="GO:0098796">
    <property type="term" value="C:membrane protein complex"/>
    <property type="evidence" value="ECO:0007669"/>
    <property type="project" value="UniProtKB-ARBA"/>
</dbReference>
<protein>
    <submittedName>
        <fullName evidence="6">Bacitracin ABC transporter ATP-binding protein</fullName>
    </submittedName>
</protein>
<organism evidence="6 7">
    <name type="scientific">Clostridium estertheticum subsp. estertheticum</name>
    <dbReference type="NCBI Taxonomy" id="1552"/>
    <lineage>
        <taxon>Bacteria</taxon>
        <taxon>Bacillati</taxon>
        <taxon>Bacillota</taxon>
        <taxon>Clostridia</taxon>
        <taxon>Eubacteriales</taxon>
        <taxon>Clostridiaceae</taxon>
        <taxon>Clostridium</taxon>
    </lineage>
</organism>
<dbReference type="GO" id="GO:0005524">
    <property type="term" value="F:ATP binding"/>
    <property type="evidence" value="ECO:0007669"/>
    <property type="project" value="UniProtKB-KW"/>
</dbReference>
<dbReference type="Proteomes" id="UP000182569">
    <property type="component" value="Chromosome"/>
</dbReference>
<sequence>MSYVIETKDLKKIYGLKGMGLAVLDGVNLKVEKGEFLGIMGPSGAGKTTLLNIISTIDEPTSGSYFFEGKDMKKIKGKELANFRKNKISFIFQDFNLLDTMSAQDNIALPLALSKVNHTEIIKRVNEVAGFLGLKDHLDKYPYQLSGGQKQRTAAARALITSPSVIFADEPTGALDSRSSAELLQCLTQLNEETKTTIIMVTHDAFAASYCRRIMFIKDGKIHAKLDKNGGRKEFFQRIMDMGASMNGAIDYYAQKEENRGDSK</sequence>
<dbReference type="InterPro" id="IPR017911">
    <property type="entry name" value="MacB-like_ATP-bd"/>
</dbReference>
<dbReference type="CDD" id="cd03255">
    <property type="entry name" value="ABC_MJ0796_LolCDE_FtsE"/>
    <property type="match status" value="1"/>
</dbReference>
<keyword evidence="2" id="KW-0813">Transport</keyword>
<comment type="similarity">
    <text evidence="1">Belongs to the ABC transporter superfamily.</text>
</comment>